<dbReference type="EMBL" id="CP006670">
    <property type="protein sequence ID" value="EHR79054.1"/>
    <property type="molecule type" value="Genomic_DNA"/>
</dbReference>
<reference evidence="2 3" key="1">
    <citation type="journal article" date="2012" name="J. Bacteriol.">
        <title>Genome sequence of the model hyperthermophilic archaeon Thermococcus litoralis NS-C.</title>
        <authorList>
            <person name="Gardner A.F."/>
            <person name="Kumar S."/>
            <person name="Perler F.B."/>
        </authorList>
    </citation>
    <scope>NUCLEOTIDE SEQUENCE [LARGE SCALE GENOMIC DNA]</scope>
    <source>
        <strain evidence="3">ATCC 51850 / DSM 5473 / JCM 8560 / NS-C</strain>
    </source>
</reference>
<dbReference type="Proteomes" id="UP000015502">
    <property type="component" value="Chromosome"/>
</dbReference>
<dbReference type="AlphaFoldDB" id="H3ZLW7"/>
<evidence type="ECO:0000313" key="3">
    <source>
        <dbReference type="Proteomes" id="UP000015502"/>
    </source>
</evidence>
<protein>
    <submittedName>
        <fullName evidence="2">Membrane protein</fullName>
    </submittedName>
</protein>
<sequence length="89" mass="10021">MINVLVFIILLIIAAFIVIKLTFAVLRWMAINAIIGLILVGILNYLGVSHIELNLINFLIIAVGGILGFFFWLFCPSFSLFQTFIKSNF</sequence>
<feature type="transmembrane region" description="Helical" evidence="1">
    <location>
        <begin position="5"/>
        <end position="23"/>
    </location>
</feature>
<proteinExistence type="predicted"/>
<dbReference type="PaxDb" id="523849-OCC_01689"/>
<dbReference type="GeneID" id="16549568"/>
<feature type="transmembrane region" description="Helical" evidence="1">
    <location>
        <begin position="55"/>
        <end position="74"/>
    </location>
</feature>
<keyword evidence="1" id="KW-0812">Transmembrane</keyword>
<dbReference type="STRING" id="523849.OCC_01689"/>
<keyword evidence="3" id="KW-1185">Reference proteome</keyword>
<evidence type="ECO:0000313" key="2">
    <source>
        <dbReference type="EMBL" id="EHR79054.1"/>
    </source>
</evidence>
<feature type="transmembrane region" description="Helical" evidence="1">
    <location>
        <begin position="29"/>
        <end position="48"/>
    </location>
</feature>
<organism evidence="2 3">
    <name type="scientific">Thermococcus litoralis (strain ATCC 51850 / DSM 5473 / JCM 8560 / NS-C)</name>
    <dbReference type="NCBI Taxonomy" id="523849"/>
    <lineage>
        <taxon>Archaea</taxon>
        <taxon>Methanobacteriati</taxon>
        <taxon>Methanobacteriota</taxon>
        <taxon>Thermococci</taxon>
        <taxon>Thermococcales</taxon>
        <taxon>Thermococcaceae</taxon>
        <taxon>Thermococcus</taxon>
    </lineage>
</organism>
<dbReference type="HOGENOM" id="CLU_188854_0_0_2"/>
<evidence type="ECO:0000256" key="1">
    <source>
        <dbReference type="SAM" id="Phobius"/>
    </source>
</evidence>
<keyword evidence="1" id="KW-1133">Transmembrane helix</keyword>
<dbReference type="KEGG" id="tlt:OCC_01689"/>
<gene>
    <name evidence="2" type="ORF">OCC_01689</name>
</gene>
<name>H3ZLW7_THELN</name>
<accession>H3ZLW7</accession>
<keyword evidence="1" id="KW-0472">Membrane</keyword>
<dbReference type="RefSeq" id="WP_004067508.1">
    <property type="nucleotide sequence ID" value="NC_022084.1"/>
</dbReference>